<dbReference type="Proteomes" id="UP001287286">
    <property type="component" value="Unassembled WGS sequence"/>
</dbReference>
<dbReference type="Proteomes" id="UP000245956">
    <property type="component" value="Unassembled WGS sequence"/>
</dbReference>
<keyword evidence="3" id="KW-0418">Kinase</keyword>
<protein>
    <submittedName>
        <fullName evidence="3">Thiamine pyrophosphokinase-protein</fullName>
    </submittedName>
</protein>
<name>A0A2U3EKN6_PURLI</name>
<keyword evidence="5" id="KW-1185">Reference proteome</keyword>
<dbReference type="CDD" id="cd03676">
    <property type="entry name" value="NUDIX_Tnr3_like"/>
    <property type="match status" value="1"/>
</dbReference>
<dbReference type="Pfam" id="PF15916">
    <property type="entry name" value="DUF4743"/>
    <property type="match status" value="1"/>
</dbReference>
<dbReference type="PROSITE" id="PS51462">
    <property type="entry name" value="NUDIX"/>
    <property type="match status" value="1"/>
</dbReference>
<dbReference type="InterPro" id="IPR015797">
    <property type="entry name" value="NUDIX_hydrolase-like_dom_sf"/>
</dbReference>
<reference evidence="3" key="1">
    <citation type="submission" date="2015-05" db="EMBL/GenBank/DDBJ databases">
        <authorList>
            <person name="Wang D.B."/>
            <person name="Wang M."/>
        </authorList>
    </citation>
    <scope>NUCLEOTIDE SEQUENCE</scope>
    <source>
        <strain evidence="3">36-1</strain>
    </source>
</reference>
<reference evidence="2 5" key="4">
    <citation type="journal article" date="2024" name="Microbiol. Resour. Announc.">
        <title>Genome annotations for the ascomycete fungi Trichoderma harzianum, Trichoderma aggressivum, and Purpureocillium lilacinum.</title>
        <authorList>
            <person name="Beijen E.P.W."/>
            <person name="Ohm R.A."/>
        </authorList>
    </citation>
    <scope>NUCLEOTIDE SEQUENCE [LARGE SCALE GENOMIC DNA]</scope>
    <source>
        <strain evidence="2 5">CBS 150709</strain>
    </source>
</reference>
<dbReference type="Gene3D" id="3.90.79.10">
    <property type="entry name" value="Nucleoside Triphosphate Pyrophosphohydrolase"/>
    <property type="match status" value="1"/>
</dbReference>
<keyword evidence="3" id="KW-0808">Transferase</keyword>
<dbReference type="PANTHER" id="PTHR13622:SF8">
    <property type="entry name" value="THIAMIN PYROPHOSPHOKINASE 1"/>
    <property type="match status" value="1"/>
</dbReference>
<sequence>MKSNIELISDTDRGTIDGRPAQVFSNQLTDRPSHHSFPYASGGDEGERAFVADQDLYRLMWKDADGQYPIGYVLARVVQELEQVPPEVVGEIVVDHVHRTLSLFQLPTEAERSRCVAALASYWRERSTFKLLNGWRNEVWPVYSRKGELLFSVERAAMGLFGTMRYGVHMTAYVADKSAPHGIKLWVPKRAADKSTFPGMLDNTVAGGLMTGEDPFECIIREADEEASLPDKLVRDGARSVGTVTYIYVTEEKYVGEDGFIYPECQWIYDLELPADLVPQPKDGEVDEFYLCDVEQVKRDLATDKYKHNCALVTLDFFIRHSILTDDDEPELAAIKERMHRQMPFPGPHQSDWRHSR</sequence>
<reference evidence="3 4" key="2">
    <citation type="journal article" date="2016" name="Front. Microbiol.">
        <title>Genome and transcriptome sequences reveal the specific parasitism of the nematophagous Purpureocillium lilacinum 36-1.</title>
        <authorList>
            <person name="Xie J."/>
            <person name="Li S."/>
            <person name="Mo C."/>
            <person name="Xiao X."/>
            <person name="Peng D."/>
            <person name="Wang G."/>
            <person name="Xiao Y."/>
        </authorList>
    </citation>
    <scope>NUCLEOTIDE SEQUENCE [LARGE SCALE GENOMIC DNA]</scope>
    <source>
        <strain evidence="3 4">36-1</strain>
    </source>
</reference>
<evidence type="ECO:0000313" key="5">
    <source>
        <dbReference type="Proteomes" id="UP001287286"/>
    </source>
</evidence>
<dbReference type="Pfam" id="PF00293">
    <property type="entry name" value="NUDIX"/>
    <property type="match status" value="1"/>
</dbReference>
<evidence type="ECO:0000313" key="3">
    <source>
        <dbReference type="EMBL" id="PWI75076.1"/>
    </source>
</evidence>
<dbReference type="InterPro" id="IPR031804">
    <property type="entry name" value="DUF4743"/>
</dbReference>
<feature type="domain" description="Nudix hydrolase" evidence="1">
    <location>
        <begin position="165"/>
        <end position="316"/>
    </location>
</feature>
<organism evidence="3 4">
    <name type="scientific">Purpureocillium lilacinum</name>
    <name type="common">Paecilomyces lilacinus</name>
    <dbReference type="NCBI Taxonomy" id="33203"/>
    <lineage>
        <taxon>Eukaryota</taxon>
        <taxon>Fungi</taxon>
        <taxon>Dikarya</taxon>
        <taxon>Ascomycota</taxon>
        <taxon>Pezizomycotina</taxon>
        <taxon>Sordariomycetes</taxon>
        <taxon>Hypocreomycetidae</taxon>
        <taxon>Hypocreales</taxon>
        <taxon>Ophiocordycipitaceae</taxon>
        <taxon>Purpureocillium</taxon>
    </lineage>
</organism>
<dbReference type="GO" id="GO:0016301">
    <property type="term" value="F:kinase activity"/>
    <property type="evidence" value="ECO:0007669"/>
    <property type="project" value="UniProtKB-KW"/>
</dbReference>
<gene>
    <name evidence="3" type="ORF">PCL_05734</name>
    <name evidence="2" type="ORF">Purlil1_7458</name>
</gene>
<dbReference type="GO" id="GO:0044715">
    <property type="term" value="F:8-oxo-dGDP phosphatase activity"/>
    <property type="evidence" value="ECO:0007669"/>
    <property type="project" value="TreeGrafter"/>
</dbReference>
<dbReference type="InterPro" id="IPR000086">
    <property type="entry name" value="NUDIX_hydrolase_dom"/>
</dbReference>
<comment type="caution">
    <text evidence="3">The sequence shown here is derived from an EMBL/GenBank/DDBJ whole genome shotgun (WGS) entry which is preliminary data.</text>
</comment>
<proteinExistence type="predicted"/>
<dbReference type="EMBL" id="JAWRVI010000026">
    <property type="protein sequence ID" value="KAK4088265.1"/>
    <property type="molecule type" value="Genomic_DNA"/>
</dbReference>
<reference evidence="2" key="3">
    <citation type="submission" date="2023-11" db="EMBL/GenBank/DDBJ databases">
        <authorList>
            <person name="Beijen E."/>
            <person name="Ohm R.A."/>
        </authorList>
    </citation>
    <scope>NUCLEOTIDE SEQUENCE</scope>
    <source>
        <strain evidence="2">CBS 150709</strain>
    </source>
</reference>
<evidence type="ECO:0000259" key="1">
    <source>
        <dbReference type="PROSITE" id="PS51462"/>
    </source>
</evidence>
<dbReference type="EMBL" id="LCWV01000002">
    <property type="protein sequence ID" value="PWI75076.1"/>
    <property type="molecule type" value="Genomic_DNA"/>
</dbReference>
<evidence type="ECO:0000313" key="4">
    <source>
        <dbReference type="Proteomes" id="UP000245956"/>
    </source>
</evidence>
<accession>A0A2U3EKN6</accession>
<dbReference type="PANTHER" id="PTHR13622">
    <property type="entry name" value="THIAMIN PYROPHOSPHOKINASE"/>
    <property type="match status" value="1"/>
</dbReference>
<evidence type="ECO:0000313" key="2">
    <source>
        <dbReference type="EMBL" id="KAK4088265.1"/>
    </source>
</evidence>
<dbReference type="FunFam" id="3.90.79.10:FF:000019">
    <property type="entry name" value="Thiamin pyrophosphokinase, putative"/>
    <property type="match status" value="1"/>
</dbReference>
<dbReference type="SUPFAM" id="SSF55811">
    <property type="entry name" value="Nudix"/>
    <property type="match status" value="1"/>
</dbReference>
<dbReference type="AlphaFoldDB" id="A0A2U3EKN6"/>